<name>A0A930YVI2_9FLAO</name>
<feature type="domain" description="Carbohydrate-binding" evidence="2">
    <location>
        <begin position="45"/>
        <end position="201"/>
    </location>
</feature>
<proteinExistence type="predicted"/>
<evidence type="ECO:0000259" key="2">
    <source>
        <dbReference type="Pfam" id="PF06452"/>
    </source>
</evidence>
<reference evidence="4" key="1">
    <citation type="submission" date="2020-11" db="EMBL/GenBank/DDBJ databases">
        <title>Genome seq and assembly of Planobacterium sp.</title>
        <authorList>
            <person name="Chhetri G."/>
        </authorList>
    </citation>
    <scope>NUCLEOTIDE SEQUENCE</scope>
    <source>
        <strain evidence="4">GCR5</strain>
    </source>
</reference>
<dbReference type="SUPFAM" id="SSF49344">
    <property type="entry name" value="CBD9-like"/>
    <property type="match status" value="1"/>
</dbReference>
<evidence type="ECO:0000313" key="5">
    <source>
        <dbReference type="Proteomes" id="UP000694480"/>
    </source>
</evidence>
<dbReference type="GO" id="GO:0030246">
    <property type="term" value="F:carbohydrate binding"/>
    <property type="evidence" value="ECO:0007669"/>
    <property type="project" value="InterPro"/>
</dbReference>
<feature type="signal peptide" evidence="1">
    <location>
        <begin position="1"/>
        <end position="22"/>
    </location>
</feature>
<dbReference type="CDD" id="cd09618">
    <property type="entry name" value="CBM9_like_2"/>
    <property type="match status" value="1"/>
</dbReference>
<feature type="chain" id="PRO_5037825783" evidence="1">
    <location>
        <begin position="23"/>
        <end position="807"/>
    </location>
</feature>
<dbReference type="Pfam" id="PF19313">
    <property type="entry name" value="DUF5916"/>
    <property type="match status" value="1"/>
</dbReference>
<keyword evidence="1" id="KW-0732">Signal</keyword>
<dbReference type="GO" id="GO:0004553">
    <property type="term" value="F:hydrolase activity, hydrolyzing O-glycosyl compounds"/>
    <property type="evidence" value="ECO:0007669"/>
    <property type="project" value="InterPro"/>
</dbReference>
<evidence type="ECO:0000313" key="4">
    <source>
        <dbReference type="EMBL" id="MBF5027115.1"/>
    </source>
</evidence>
<dbReference type="EMBL" id="JADKYY010000004">
    <property type="protein sequence ID" value="MBF5027115.1"/>
    <property type="molecule type" value="Genomic_DNA"/>
</dbReference>
<gene>
    <name evidence="4" type="ORF">IC612_04815</name>
</gene>
<dbReference type="GO" id="GO:0016052">
    <property type="term" value="P:carbohydrate catabolic process"/>
    <property type="evidence" value="ECO:0007669"/>
    <property type="project" value="InterPro"/>
</dbReference>
<evidence type="ECO:0000256" key="1">
    <source>
        <dbReference type="SAM" id="SignalP"/>
    </source>
</evidence>
<dbReference type="Proteomes" id="UP000694480">
    <property type="component" value="Unassembled WGS sequence"/>
</dbReference>
<accession>A0A930YVI2</accession>
<protein>
    <submittedName>
        <fullName evidence="4">Carbohydrate binding family 9 domain-containing protein</fullName>
    </submittedName>
</protein>
<dbReference type="Pfam" id="PF06452">
    <property type="entry name" value="CBM9_1"/>
    <property type="match status" value="1"/>
</dbReference>
<keyword evidence="5" id="KW-1185">Reference proteome</keyword>
<comment type="caution">
    <text evidence="4">The sequence shown here is derived from an EMBL/GenBank/DDBJ whole genome shotgun (WGS) entry which is preliminary data.</text>
</comment>
<organism evidence="4 5">
    <name type="scientific">Planobacterium oryzisoli</name>
    <dbReference type="NCBI Taxonomy" id="2771435"/>
    <lineage>
        <taxon>Bacteria</taxon>
        <taxon>Pseudomonadati</taxon>
        <taxon>Bacteroidota</taxon>
        <taxon>Flavobacteriia</taxon>
        <taxon>Flavobacteriales</taxon>
        <taxon>Weeksellaceae</taxon>
        <taxon>Chryseobacterium group</taxon>
        <taxon>Chryseobacterium</taxon>
    </lineage>
</organism>
<dbReference type="InterPro" id="IPR045670">
    <property type="entry name" value="DUF5916"/>
</dbReference>
<feature type="domain" description="DUF5916" evidence="3">
    <location>
        <begin position="238"/>
        <end position="805"/>
    </location>
</feature>
<evidence type="ECO:0000259" key="3">
    <source>
        <dbReference type="Pfam" id="PF19313"/>
    </source>
</evidence>
<dbReference type="RefSeq" id="WP_194739035.1">
    <property type="nucleotide sequence ID" value="NZ_JADKYY010000004.1"/>
</dbReference>
<dbReference type="AlphaFoldDB" id="A0A930YVI2"/>
<sequence length="807" mass="92444">MRSLSLCLLLSTFILFAYPLFAQQKSIEIERKTVHTSRLQQNIKIDGSFDEASWQNASMVTGFTERTPDNGKPQPLAYQTTVKVLYDDTGLYIAARTLDPSVTTLARELKERDQIGNSDFFAVTLNPYNDRQQSMMFVVQASGAQADAKLIINANDDFSWNAVWYSAVAMDAEGWNVEMRIPYSELRFPKESSGVWGVNFISQNQRLQSQYTWNFVDNTTGSFMLYDGEMTGLTNISPPVRLSLLPYFSSYVNHYQNKTTTNINGGMDLKYGLSDAFTLDVTLIPDFGQANFDESVLNLGPFEQQFEENRSFFTEGTELFNKGDLFYSRRVGGRPSTQPQISGQEQVVENPEKVKLFNAVKISGRTKKGLGIGLFNGITEKMQAVLYDPSTKTQREVVTEPWSNYNVLVLDQRFGSNSSVSLVNTNVLREGNFRDANVTALLADITDRTNTWNYFGNLKQSIVRNGEATYGTEALLGAGKVSGEHRYNASVNLRTKEYNIDDLGFTGGNNFISYFGNYSYRILKPSARFNNLSYNLKLTLTNRLEPALYSIFSIHQTLSFTDKKFQNYGMGLLLHPYGQNNIYEPRTFGRHLRVPAMVNPWIFYNSDERKKFSYGGYTEIYVYDQSGRVRYVSELNARLRLSERFSVGYEFDYDIHLQDQGFVSRENTQIYMGERDIHTFVNTLSSQYAFNEKMSLSLDFRHYYSGVSYEKFFTLNQDGSLKPSTYGMNHDGSSNFWNIDLRYSWWFAPGSQLTLLYRNAAENYLPYVVGGIKDNFDAFFQQPMLNNLSLKITYFLDYNRIKQAFKK</sequence>
<dbReference type="Gene3D" id="2.60.40.1190">
    <property type="match status" value="1"/>
</dbReference>
<dbReference type="InterPro" id="IPR010502">
    <property type="entry name" value="Carb-bd_dom_fam9"/>
</dbReference>